<reference evidence="13" key="1">
    <citation type="submission" date="2018-04" db="EMBL/GenBank/DDBJ databases">
        <authorList>
            <person name="Go L.Y."/>
            <person name="Mitchell J.A."/>
        </authorList>
    </citation>
    <scope>NUCLEOTIDE SEQUENCE</scope>
    <source>
        <tissue evidence="13">Whole organism</tissue>
    </source>
</reference>
<keyword evidence="8" id="KW-0418">Kinase</keyword>
<dbReference type="PROSITE" id="PS00584">
    <property type="entry name" value="PFKB_KINASES_2"/>
    <property type="match status" value="1"/>
</dbReference>
<evidence type="ECO:0000256" key="9">
    <source>
        <dbReference type="ARBA" id="ARBA00022840"/>
    </source>
</evidence>
<dbReference type="VEuPathDB" id="VectorBase:CSON013500"/>
<dbReference type="GO" id="GO:0005634">
    <property type="term" value="C:nucleus"/>
    <property type="evidence" value="ECO:0007669"/>
    <property type="project" value="TreeGrafter"/>
</dbReference>
<evidence type="ECO:0000256" key="10">
    <source>
        <dbReference type="PIRSR" id="PIRSR601805-1"/>
    </source>
</evidence>
<feature type="compositionally biased region" description="Basic and acidic residues" evidence="11">
    <location>
        <begin position="256"/>
        <end position="275"/>
    </location>
</feature>
<feature type="compositionally biased region" description="Acidic residues" evidence="11">
    <location>
        <begin position="241"/>
        <end position="252"/>
    </location>
</feature>
<dbReference type="GO" id="GO:0005524">
    <property type="term" value="F:ATP binding"/>
    <property type="evidence" value="ECO:0007669"/>
    <property type="project" value="UniProtKB-KW"/>
</dbReference>
<evidence type="ECO:0000256" key="7">
    <source>
        <dbReference type="ARBA" id="ARBA00022741"/>
    </source>
</evidence>
<dbReference type="UniPathway" id="UPA00588">
    <property type="reaction ID" value="UER00659"/>
</dbReference>
<comment type="similarity">
    <text evidence="3">Belongs to the carbohydrate kinase PfkB family.</text>
</comment>
<evidence type="ECO:0000256" key="11">
    <source>
        <dbReference type="SAM" id="MobiDB-lite"/>
    </source>
</evidence>
<evidence type="ECO:0000259" key="12">
    <source>
        <dbReference type="Pfam" id="PF00294"/>
    </source>
</evidence>
<dbReference type="EC" id="2.7.1.20" evidence="4"/>
<dbReference type="Gene3D" id="3.40.1190.20">
    <property type="match status" value="2"/>
</dbReference>
<gene>
    <name evidence="13" type="primary">CSON013500</name>
</gene>
<feature type="domain" description="Carbohydrate kinase PfkB" evidence="12">
    <location>
        <begin position="302"/>
        <end position="444"/>
    </location>
</feature>
<dbReference type="PANTHER" id="PTHR45769:SF5">
    <property type="entry name" value="ADENOSINE KINASE"/>
    <property type="match status" value="1"/>
</dbReference>
<dbReference type="CDD" id="cd01168">
    <property type="entry name" value="adenosine_kinase"/>
    <property type="match status" value="1"/>
</dbReference>
<evidence type="ECO:0000256" key="3">
    <source>
        <dbReference type="ARBA" id="ARBA00010688"/>
    </source>
</evidence>
<reference evidence="14" key="2">
    <citation type="submission" date="2018-07" db="EMBL/GenBank/DDBJ databases">
        <authorList>
            <person name="Quirk P.G."/>
            <person name="Krulwich T.A."/>
        </authorList>
    </citation>
    <scope>NUCLEOTIDE SEQUENCE</scope>
</reference>
<dbReference type="SUPFAM" id="SSF53613">
    <property type="entry name" value="Ribokinase-like"/>
    <property type="match status" value="2"/>
</dbReference>
<dbReference type="InterPro" id="IPR002173">
    <property type="entry name" value="Carboh/pur_kinase_PfkB_CS"/>
</dbReference>
<dbReference type="InterPro" id="IPR045860">
    <property type="entry name" value="Snake_toxin-like_sf"/>
</dbReference>
<feature type="compositionally biased region" description="Basic and acidic residues" evidence="11">
    <location>
        <begin position="227"/>
        <end position="239"/>
    </location>
</feature>
<dbReference type="Pfam" id="PF00294">
    <property type="entry name" value="PfkB"/>
    <property type="match status" value="2"/>
</dbReference>
<dbReference type="GO" id="GO:0044209">
    <property type="term" value="P:AMP salvage"/>
    <property type="evidence" value="ECO:0007669"/>
    <property type="project" value="UniProtKB-UniPathway"/>
</dbReference>
<dbReference type="GO" id="GO:0004001">
    <property type="term" value="F:adenosine kinase activity"/>
    <property type="evidence" value="ECO:0007669"/>
    <property type="project" value="UniProtKB-EC"/>
</dbReference>
<keyword evidence="6" id="KW-0660">Purine salvage</keyword>
<feature type="domain" description="Carbohydrate kinase PfkB" evidence="12">
    <location>
        <begin position="65"/>
        <end position="159"/>
    </location>
</feature>
<evidence type="ECO:0000256" key="4">
    <source>
        <dbReference type="ARBA" id="ARBA00012119"/>
    </source>
</evidence>
<proteinExistence type="inferred from homology"/>
<dbReference type="InterPro" id="IPR011611">
    <property type="entry name" value="PfkB_dom"/>
</dbReference>
<keyword evidence="9" id="KW-0067">ATP-binding</keyword>
<dbReference type="InterPro" id="IPR001805">
    <property type="entry name" value="Adenokinase"/>
</dbReference>
<evidence type="ECO:0000313" key="14">
    <source>
        <dbReference type="EMBL" id="SSX19379.1"/>
    </source>
</evidence>
<accession>A0A336K3D1</accession>
<feature type="region of interest" description="Disordered" evidence="11">
    <location>
        <begin position="227"/>
        <end position="275"/>
    </location>
</feature>
<dbReference type="EMBL" id="UFQT01000067">
    <property type="protein sequence ID" value="SSX19379.1"/>
    <property type="molecule type" value="Genomic_DNA"/>
</dbReference>
<comment type="cofactor">
    <cofactor evidence="1">
        <name>Mg(2+)</name>
        <dbReference type="ChEBI" id="CHEBI:18420"/>
    </cofactor>
</comment>
<evidence type="ECO:0000256" key="5">
    <source>
        <dbReference type="ARBA" id="ARBA00022679"/>
    </source>
</evidence>
<evidence type="ECO:0000256" key="8">
    <source>
        <dbReference type="ARBA" id="ARBA00022777"/>
    </source>
</evidence>
<comment type="pathway">
    <text evidence="2">Purine metabolism; AMP biosynthesis via salvage pathway; AMP from adenosine: step 1/1.</text>
</comment>
<dbReference type="AlphaFoldDB" id="A0A336K3D1"/>
<evidence type="ECO:0000313" key="13">
    <source>
        <dbReference type="EMBL" id="SSW98997.1"/>
    </source>
</evidence>
<dbReference type="GO" id="GO:0005829">
    <property type="term" value="C:cytosol"/>
    <property type="evidence" value="ECO:0007669"/>
    <property type="project" value="TreeGrafter"/>
</dbReference>
<dbReference type="GO" id="GO:0006166">
    <property type="term" value="P:purine ribonucleoside salvage"/>
    <property type="evidence" value="ECO:0007669"/>
    <property type="project" value="UniProtKB-KW"/>
</dbReference>
<dbReference type="InterPro" id="IPR029056">
    <property type="entry name" value="Ribokinase-like"/>
</dbReference>
<protein>
    <recommendedName>
        <fullName evidence="4">adenosine kinase</fullName>
        <ecNumber evidence="4">2.7.1.20</ecNumber>
    </recommendedName>
</protein>
<evidence type="ECO:0000256" key="2">
    <source>
        <dbReference type="ARBA" id="ARBA00004801"/>
    </source>
</evidence>
<sequence>MANFEQQSTNIRHLIAFGNPLLDHSFKLENELLLMKYGLQKDVQSEMSETIIKAIIKDAHEMYHEPDLNAGGSALNTCKILRQIGQQGLLFSGSIGDDENGKIIKQLINECRVGSCMDVKTNHPTGVCVCLICEDKRSLHAFIGAAEHFSVDLFKTDEWKAKIVEFNHPDEVSLFYIEGYFIPGREDVIKFILNQYVNRHVPHVQKSLDDDDGKLTENEVKLEDIPLKEEKVEETHPENIESTDETATEAESNDSNVEHESPKEIKPVETENQPEEIKTVEIEEPPKKIDGVQNLFATNLNAAYIVKQYADTVKLLVESADLIFGNREEFEALATIYEGCQTIQDVVQLLMRKEAELDRLKIFVITDGTDPVAVYYGTDNDFRWHRYRVPPIPSEKVVDTTGAGDAFIAGFLHKFMNQGLLAECVENGCRIAGEIVQNIGLYYCLGIENYGTYLTAKAKEKPNDLWCYDCDTMEKGAICGNLSTNHSSLFKKCQEEELMCMVQRFSYTYSTENMTSGLKMWSLQRKCSKTCEPSCIVIGERVKLFACTSCCNTSLCNTGNFGSNFEPIGFLECLVKIMSVFMFNQLVFF</sequence>
<keyword evidence="5" id="KW-0808">Transferase</keyword>
<feature type="active site" description="Proton acceptor" evidence="10">
    <location>
        <position position="405"/>
    </location>
</feature>
<name>A0A336K3D1_CULSO</name>
<dbReference type="GO" id="GO:0006144">
    <property type="term" value="P:purine nucleobase metabolic process"/>
    <property type="evidence" value="ECO:0007669"/>
    <property type="project" value="TreeGrafter"/>
</dbReference>
<dbReference type="SUPFAM" id="SSF57302">
    <property type="entry name" value="Snake toxin-like"/>
    <property type="match status" value="1"/>
</dbReference>
<dbReference type="CDD" id="cd00117">
    <property type="entry name" value="TFP"/>
    <property type="match status" value="1"/>
</dbReference>
<dbReference type="PANTHER" id="PTHR45769">
    <property type="entry name" value="ADENOSINE KINASE"/>
    <property type="match status" value="1"/>
</dbReference>
<dbReference type="EMBL" id="UFQS01000067">
    <property type="protein sequence ID" value="SSW98997.1"/>
    <property type="molecule type" value="Genomic_DNA"/>
</dbReference>
<evidence type="ECO:0000256" key="6">
    <source>
        <dbReference type="ARBA" id="ARBA00022726"/>
    </source>
</evidence>
<organism evidence="13">
    <name type="scientific">Culicoides sonorensis</name>
    <name type="common">Biting midge</name>
    <dbReference type="NCBI Taxonomy" id="179676"/>
    <lineage>
        <taxon>Eukaryota</taxon>
        <taxon>Metazoa</taxon>
        <taxon>Ecdysozoa</taxon>
        <taxon>Arthropoda</taxon>
        <taxon>Hexapoda</taxon>
        <taxon>Insecta</taxon>
        <taxon>Pterygota</taxon>
        <taxon>Neoptera</taxon>
        <taxon>Endopterygota</taxon>
        <taxon>Diptera</taxon>
        <taxon>Nematocera</taxon>
        <taxon>Chironomoidea</taxon>
        <taxon>Ceratopogonidae</taxon>
        <taxon>Ceratopogoninae</taxon>
        <taxon>Culicoides</taxon>
        <taxon>Monoculicoides</taxon>
    </lineage>
</organism>
<keyword evidence="7" id="KW-0547">Nucleotide-binding</keyword>
<evidence type="ECO:0000256" key="1">
    <source>
        <dbReference type="ARBA" id="ARBA00001946"/>
    </source>
</evidence>